<accession>A0ABN1QKQ2</accession>
<feature type="domain" description="HTH lacI-type" evidence="4">
    <location>
        <begin position="48"/>
        <end position="103"/>
    </location>
</feature>
<dbReference type="InterPro" id="IPR046335">
    <property type="entry name" value="LacI/GalR-like_sensor"/>
</dbReference>
<dbReference type="Pfam" id="PF13377">
    <property type="entry name" value="Peripla_BP_3"/>
    <property type="match status" value="1"/>
</dbReference>
<dbReference type="InterPro" id="IPR028082">
    <property type="entry name" value="Peripla_BP_I"/>
</dbReference>
<dbReference type="PROSITE" id="PS00356">
    <property type="entry name" value="HTH_LACI_1"/>
    <property type="match status" value="1"/>
</dbReference>
<dbReference type="SMART" id="SM00354">
    <property type="entry name" value="HTH_LACI"/>
    <property type="match status" value="1"/>
</dbReference>
<keyword evidence="2 5" id="KW-0238">DNA-binding</keyword>
<dbReference type="Gene3D" id="3.40.50.2300">
    <property type="match status" value="2"/>
</dbReference>
<dbReference type="Pfam" id="PF00356">
    <property type="entry name" value="LacI"/>
    <property type="match status" value="1"/>
</dbReference>
<dbReference type="InterPro" id="IPR010982">
    <property type="entry name" value="Lambda_DNA-bd_dom_sf"/>
</dbReference>
<dbReference type="Proteomes" id="UP001500665">
    <property type="component" value="Unassembled WGS sequence"/>
</dbReference>
<dbReference type="EMBL" id="BAAAHH010000004">
    <property type="protein sequence ID" value="GAA0944096.1"/>
    <property type="molecule type" value="Genomic_DNA"/>
</dbReference>
<dbReference type="CDD" id="cd06267">
    <property type="entry name" value="PBP1_LacI_sugar_binding-like"/>
    <property type="match status" value="1"/>
</dbReference>
<dbReference type="SUPFAM" id="SSF47413">
    <property type="entry name" value="lambda repressor-like DNA-binding domains"/>
    <property type="match status" value="1"/>
</dbReference>
<gene>
    <name evidence="5" type="ORF">GCM10009550_16600</name>
</gene>
<evidence type="ECO:0000313" key="6">
    <source>
        <dbReference type="Proteomes" id="UP001500665"/>
    </source>
</evidence>
<proteinExistence type="predicted"/>
<dbReference type="GO" id="GO:0003677">
    <property type="term" value="F:DNA binding"/>
    <property type="evidence" value="ECO:0007669"/>
    <property type="project" value="UniProtKB-KW"/>
</dbReference>
<evidence type="ECO:0000256" key="1">
    <source>
        <dbReference type="ARBA" id="ARBA00023015"/>
    </source>
</evidence>
<reference evidence="5 6" key="1">
    <citation type="journal article" date="2019" name="Int. J. Syst. Evol. Microbiol.">
        <title>The Global Catalogue of Microorganisms (GCM) 10K type strain sequencing project: providing services to taxonomists for standard genome sequencing and annotation.</title>
        <authorList>
            <consortium name="The Broad Institute Genomics Platform"/>
            <consortium name="The Broad Institute Genome Sequencing Center for Infectious Disease"/>
            <person name="Wu L."/>
            <person name="Ma J."/>
        </authorList>
    </citation>
    <scope>NUCLEOTIDE SEQUENCE [LARGE SCALE GENOMIC DNA]</scope>
    <source>
        <strain evidence="5 6">JCM 10696</strain>
    </source>
</reference>
<protein>
    <submittedName>
        <fullName evidence="5">LacI family DNA-binding transcriptional regulator</fullName>
    </submittedName>
</protein>
<dbReference type="SUPFAM" id="SSF53822">
    <property type="entry name" value="Periplasmic binding protein-like I"/>
    <property type="match status" value="1"/>
</dbReference>
<evidence type="ECO:0000259" key="4">
    <source>
        <dbReference type="PROSITE" id="PS50932"/>
    </source>
</evidence>
<comment type="caution">
    <text evidence="5">The sequence shown here is derived from an EMBL/GenBank/DDBJ whole genome shotgun (WGS) entry which is preliminary data.</text>
</comment>
<dbReference type="PRINTS" id="PR00036">
    <property type="entry name" value="HTHLACI"/>
</dbReference>
<organism evidence="5 6">
    <name type="scientific">Actinocorallia libanotica</name>
    <dbReference type="NCBI Taxonomy" id="46162"/>
    <lineage>
        <taxon>Bacteria</taxon>
        <taxon>Bacillati</taxon>
        <taxon>Actinomycetota</taxon>
        <taxon>Actinomycetes</taxon>
        <taxon>Streptosporangiales</taxon>
        <taxon>Thermomonosporaceae</taxon>
        <taxon>Actinocorallia</taxon>
    </lineage>
</organism>
<sequence length="389" mass="41630">MGVGVTAAVWGEINNPFTRLEDVSWICGKVSESLQCGCKPLHNPVMASRLEDIARQAGVSKATVSRVLNEQPGVSPATRRTVMTALAVLGYDRPSRLRPRSSGLIGLIVAELQNPVFPAFAQVIETALSRHGYTAVLCTQTPEGAGEDEYVGMLLDRGVSGIIFVSGLHADLTIDRTRYEDLKRQKLPMVFVNGHLPGLGITTLSCDDVASGRIATGHLAGLGHRRIGFISGPMRYSTVQRRLAGYRATMRELLGSSPDDLIELAPFDVEGGHTAAAALLSQGATALVCGSDMMALGAIRAARRLGLRVPEDVSVVGADDSPLMTFTDPPLTTVRQPAQNIGRAAVRTITDEIKGLVSKPAEYLFEPELVVRSSTRLRPHGTEPPPPVR</sequence>
<dbReference type="Gene3D" id="1.10.260.40">
    <property type="entry name" value="lambda repressor-like DNA-binding domains"/>
    <property type="match status" value="1"/>
</dbReference>
<dbReference type="InterPro" id="IPR000843">
    <property type="entry name" value="HTH_LacI"/>
</dbReference>
<dbReference type="CDD" id="cd01392">
    <property type="entry name" value="HTH_LacI"/>
    <property type="match status" value="1"/>
</dbReference>
<keyword evidence="1" id="KW-0805">Transcription regulation</keyword>
<evidence type="ECO:0000313" key="5">
    <source>
        <dbReference type="EMBL" id="GAA0944096.1"/>
    </source>
</evidence>
<dbReference type="PROSITE" id="PS50932">
    <property type="entry name" value="HTH_LACI_2"/>
    <property type="match status" value="1"/>
</dbReference>
<keyword evidence="3" id="KW-0804">Transcription</keyword>
<dbReference type="PANTHER" id="PTHR30146:SF153">
    <property type="entry name" value="LACTOSE OPERON REPRESSOR"/>
    <property type="match status" value="1"/>
</dbReference>
<keyword evidence="6" id="KW-1185">Reference proteome</keyword>
<evidence type="ECO:0000256" key="2">
    <source>
        <dbReference type="ARBA" id="ARBA00023125"/>
    </source>
</evidence>
<name>A0ABN1QKQ2_9ACTN</name>
<dbReference type="PANTHER" id="PTHR30146">
    <property type="entry name" value="LACI-RELATED TRANSCRIPTIONAL REPRESSOR"/>
    <property type="match status" value="1"/>
</dbReference>
<evidence type="ECO:0000256" key="3">
    <source>
        <dbReference type="ARBA" id="ARBA00023163"/>
    </source>
</evidence>